<reference evidence="1" key="1">
    <citation type="submission" date="2019-08" db="EMBL/GenBank/DDBJ databases">
        <title>Genomic characterization of a novel candidate phylum (ARYD3) from a high temperature, high salinity tertiary oil reservoir in north central Oklahoma, USA.</title>
        <authorList>
            <person name="Youssef N.H."/>
            <person name="Yadav A."/>
            <person name="Elshahed M.S."/>
        </authorList>
    </citation>
    <scope>NUCLEOTIDE SEQUENCE [LARGE SCALE GENOMIC DNA]</scope>
    <source>
        <strain evidence="1">ARYD3</strain>
    </source>
</reference>
<dbReference type="PANTHER" id="PTHR38471:SF2">
    <property type="entry name" value="FOUR HELIX BUNDLE PROTEIN"/>
    <property type="match status" value="1"/>
</dbReference>
<dbReference type="Proteomes" id="UP000324143">
    <property type="component" value="Unassembled WGS sequence"/>
</dbReference>
<dbReference type="AlphaFoldDB" id="A0A5D0MJX6"/>
<keyword evidence="2" id="KW-1185">Reference proteome</keyword>
<dbReference type="InterPro" id="IPR036583">
    <property type="entry name" value="23S_rRNA_IVS_sf"/>
</dbReference>
<proteinExistence type="predicted"/>
<protein>
    <submittedName>
        <fullName evidence="1">Four helix bundle protein</fullName>
    </submittedName>
</protein>
<name>A0A5D0MJX6_9BACT</name>
<evidence type="ECO:0000313" key="1">
    <source>
        <dbReference type="EMBL" id="TYB31893.1"/>
    </source>
</evidence>
<comment type="caution">
    <text evidence="1">The sequence shown here is derived from an EMBL/GenBank/DDBJ whole genome shotgun (WGS) entry which is preliminary data.</text>
</comment>
<dbReference type="InterPro" id="IPR012657">
    <property type="entry name" value="23S_rRNA-intervening_sequence"/>
</dbReference>
<accession>A0A5D0MJX6</accession>
<gene>
    <name evidence="1" type="ORF">FXF47_01760</name>
</gene>
<dbReference type="Pfam" id="PF05635">
    <property type="entry name" value="23S_rRNA_IVP"/>
    <property type="match status" value="1"/>
</dbReference>
<dbReference type="NCBIfam" id="TIGR02436">
    <property type="entry name" value="four helix bundle protein"/>
    <property type="match status" value="1"/>
</dbReference>
<dbReference type="SUPFAM" id="SSF158446">
    <property type="entry name" value="IVS-encoded protein-like"/>
    <property type="match status" value="1"/>
</dbReference>
<evidence type="ECO:0000313" key="2">
    <source>
        <dbReference type="Proteomes" id="UP000324143"/>
    </source>
</evidence>
<organism evidence="1 2">
    <name type="scientific">Candidatus Mcinerneyibacterium aminivorans</name>
    <dbReference type="NCBI Taxonomy" id="2703815"/>
    <lineage>
        <taxon>Bacteria</taxon>
        <taxon>Candidatus Macinerneyibacteriota</taxon>
        <taxon>Candidatus Mcinerneyibacteria</taxon>
        <taxon>Candidatus Mcinerneyibacteriales</taxon>
        <taxon>Candidatus Mcinerneyibacteriaceae</taxon>
        <taxon>Candidatus Mcinerneyibacterium</taxon>
    </lineage>
</organism>
<dbReference type="PIRSF" id="PIRSF035652">
    <property type="entry name" value="CHP02436"/>
    <property type="match status" value="1"/>
</dbReference>
<dbReference type="EMBL" id="VSIX01000023">
    <property type="protein sequence ID" value="TYB31893.1"/>
    <property type="molecule type" value="Genomic_DNA"/>
</dbReference>
<dbReference type="Gene3D" id="1.20.1440.60">
    <property type="entry name" value="23S rRNA-intervening sequence"/>
    <property type="match status" value="1"/>
</dbReference>
<dbReference type="PANTHER" id="PTHR38471">
    <property type="entry name" value="FOUR HELIX BUNDLE PROTEIN"/>
    <property type="match status" value="1"/>
</dbReference>
<sequence length="125" mass="14569">MKKGDILKENNVIYEKSLDFAEAIVELYKYLEDTHKEYVLSKQILKAGTSIGANISEAIEAHSKKDFISKFQIALKEANETNYWLTLLHRTDFIEKEYFNRLQKKINEIISILISILKTSKNNLQ</sequence>